<evidence type="ECO:0000313" key="1">
    <source>
        <dbReference type="EMBL" id="EPS40641.1"/>
    </source>
</evidence>
<dbReference type="AlphaFoldDB" id="S8AHK4"/>
<reference evidence="1 2" key="1">
    <citation type="journal article" date="2013" name="PLoS Genet.">
        <title>Genomic mechanisms accounting for the adaptation to parasitism in nematode-trapping fungi.</title>
        <authorList>
            <person name="Meerupati T."/>
            <person name="Andersson K.M."/>
            <person name="Friman E."/>
            <person name="Kumar D."/>
            <person name="Tunlid A."/>
            <person name="Ahren D."/>
        </authorList>
    </citation>
    <scope>NUCLEOTIDE SEQUENCE [LARGE SCALE GENOMIC DNA]</scope>
    <source>
        <strain evidence="1 2">CBS 200.50</strain>
    </source>
</reference>
<evidence type="ECO:0000313" key="2">
    <source>
        <dbReference type="Proteomes" id="UP000015100"/>
    </source>
</evidence>
<accession>S8AHK4</accession>
<comment type="caution">
    <text evidence="1">The sequence shown here is derived from an EMBL/GenBank/DDBJ whole genome shotgun (WGS) entry which is preliminary data.</text>
</comment>
<dbReference type="EMBL" id="AQGS01000285">
    <property type="protein sequence ID" value="EPS40641.1"/>
    <property type="molecule type" value="Genomic_DNA"/>
</dbReference>
<organism evidence="1 2">
    <name type="scientific">Dactylellina haptotyla (strain CBS 200.50)</name>
    <name type="common">Nematode-trapping fungus</name>
    <name type="synonym">Monacrosporium haptotylum</name>
    <dbReference type="NCBI Taxonomy" id="1284197"/>
    <lineage>
        <taxon>Eukaryota</taxon>
        <taxon>Fungi</taxon>
        <taxon>Dikarya</taxon>
        <taxon>Ascomycota</taxon>
        <taxon>Pezizomycotina</taxon>
        <taxon>Orbiliomycetes</taxon>
        <taxon>Orbiliales</taxon>
        <taxon>Orbiliaceae</taxon>
        <taxon>Dactylellina</taxon>
    </lineage>
</organism>
<dbReference type="OMA" id="AFRYTCK"/>
<sequence>MADSTTANGSFFPIASLYLSHPHILTNILYSCSPTTFDAFRYTCKSIYSMSLDPGILEHHLQTVLDRQLEIIEKHPLTGYWTNKAPELNNKMETLKNARGNLFRLRGLFLEDCLRMHSSWRLGDYKKSVVELDLQDDAVNRKAPFGSGERFDGTLQISFGTVRGDTFALLWGDSKRLQIKTYQFPTTNKVAIRKVEGPELMNVTHEFFGKEYIRSSLTTKGSTNGNRPVKMTFKMDDEQGKFDVAIYEGGYKQHPAMADRLYAASYGNWYRWMGSLPEKKENTLSLLHVNFFGRNATDKDEDVGDVSLSYELHWVEKKSWRSPALSLGNAPNLLLSEHSDDDLKVFLGKDGTCKAKGYAVGADDPKDKLKWKIKEPRRLEADISRMGVWKTVYLEFDKGIGVPVITGTISKNLVKEELGKRFLLMNSKTANPRDWINFRIKLVLPPTQHGETNGKIVLATPAPAAFFRKMNMRDPEIPWADPGFKEYSWGAPLSISRNATETPKVEQGPEYIRTGCKLHEHVVDAEILTRVVGWGEDGAVWVWDVNERNILDCGQLAGAPASGAESPLGEMELPAKKLGYVKDVKGIAVTGDRLVQRVFLITYGKEQRIHLGGTLLDDGLDRDSGIADLRREDLLKKAEKAEERLKAQKGDPKPEDSVDDWKKYTDQFPDQLSKKLANLSPNWRDYMFESTQYYTSGEESASVRSKHEEETDLEEKKWRLVTYSFGNQMGTAGGFYIDSKGDLEHRW</sequence>
<dbReference type="HOGENOM" id="CLU_397373_0_0_1"/>
<keyword evidence="2" id="KW-1185">Reference proteome</keyword>
<reference evidence="2" key="2">
    <citation type="submission" date="2013-04" db="EMBL/GenBank/DDBJ databases">
        <title>Genomic mechanisms accounting for the adaptation to parasitism in nematode-trapping fungi.</title>
        <authorList>
            <person name="Ahren D.G."/>
        </authorList>
    </citation>
    <scope>NUCLEOTIDE SEQUENCE [LARGE SCALE GENOMIC DNA]</scope>
    <source>
        <strain evidence="2">CBS 200.50</strain>
    </source>
</reference>
<dbReference type="Proteomes" id="UP000015100">
    <property type="component" value="Unassembled WGS sequence"/>
</dbReference>
<dbReference type="OrthoDB" id="5411653at2759"/>
<proteinExistence type="predicted"/>
<protein>
    <submittedName>
        <fullName evidence="1">Uncharacterized protein</fullName>
    </submittedName>
</protein>
<name>S8AHK4_DACHA</name>
<gene>
    <name evidence="1" type="ORF">H072_5434</name>
</gene>